<dbReference type="EMBL" id="CP065031">
    <property type="protein sequence ID" value="QPK22630.1"/>
    <property type="molecule type" value="Genomic_DNA"/>
</dbReference>
<gene>
    <name evidence="2" type="ORF">F126LOC_013210</name>
    <name evidence="1" type="ORF">H4F48_04295</name>
</gene>
<dbReference type="EMBL" id="JACGET010000004">
    <property type="protein sequence ID" value="MBN3105297.1"/>
    <property type="molecule type" value="Genomic_DNA"/>
</dbReference>
<organism evidence="2 3">
    <name type="scientific">Pectobacterium brasiliense</name>
    <dbReference type="NCBI Taxonomy" id="180957"/>
    <lineage>
        <taxon>Bacteria</taxon>
        <taxon>Pseudomonadati</taxon>
        <taxon>Pseudomonadota</taxon>
        <taxon>Gammaproteobacteria</taxon>
        <taxon>Enterobacterales</taxon>
        <taxon>Pectobacteriaceae</taxon>
        <taxon>Pectobacterium</taxon>
    </lineage>
</organism>
<proteinExistence type="predicted"/>
<name>A0A7T0HSB1_9GAMM</name>
<sequence>MNKILGKSIAKILYNLLKQHFDDVESIAKIKETQDFKLIIALDRMYKCTEGEGSVDYDLVVGAYKEINECVNKLNKENHELISHVLKIYDVKIDDDLLISGTLYNHEKKISIKLSPLWSSKYRNYISALDDIICDFRLALLNYENADSQDVFFDNQHIIQKENIKFKKINIKKKSIYIDTNAIQILANDLSLTKKTNFSFVYSSYVIEDALNSNPIFFSSFCSDLLSLTNGDMVGYMNEGLCYVTENIEHTTARAKKYFELTKLCESTIAADFIKHFHAYPELRKGRELSNTISSDVIGFFKGNTKENVSGFNYVKHQFSNTSISEFIESGSIGFVQDYRTVIEELSSLFDFVNFETEHIKLSNIKKIASSYRDKAHLEHAYICDYFVTEDTRLKNRAKIIYEILGVKTHVIGINELKKNLK</sequence>
<dbReference type="AlphaFoldDB" id="A0A7T0HSB1"/>
<accession>A0A7T0HSB1</accession>
<evidence type="ECO:0000313" key="2">
    <source>
        <dbReference type="EMBL" id="QPK22630.1"/>
    </source>
</evidence>
<evidence type="ECO:0000313" key="1">
    <source>
        <dbReference type="EMBL" id="MBN3105297.1"/>
    </source>
</evidence>
<keyword evidence="4" id="KW-1185">Reference proteome</keyword>
<evidence type="ECO:0000313" key="3">
    <source>
        <dbReference type="Proteomes" id="UP000269351"/>
    </source>
</evidence>
<dbReference type="RefSeq" id="WP_119870902.1">
    <property type="nucleotide sequence ID" value="NZ_BSWF01000002.1"/>
</dbReference>
<dbReference type="Proteomes" id="UP000762586">
    <property type="component" value="Unassembled WGS sequence"/>
</dbReference>
<protein>
    <submittedName>
        <fullName evidence="2">Uncharacterized protein</fullName>
    </submittedName>
</protein>
<reference evidence="2 3" key="2">
    <citation type="submission" date="2020-11" db="EMBL/GenBank/DDBJ databases">
        <title>Complete genome sequence of Pectobacterium brasiliense strain F126.</title>
        <authorList>
            <person name="Miroshnikov K."/>
            <person name="Vo T.N.H."/>
            <person name="Khodykina M.V."/>
            <person name="Kabanova A.P."/>
            <person name="Shneider M."/>
            <person name="Korzhenkov A."/>
            <person name="Toschakov S.V."/>
            <person name="Miroshnikov K.A."/>
            <person name="Ignatov A.N."/>
            <person name="Mikhailova Y.V."/>
            <person name="Shelenkov A."/>
            <person name="Yanushevich Y.G."/>
            <person name="Evseev P.V."/>
        </authorList>
    </citation>
    <scope>NUCLEOTIDE SEQUENCE [LARGE SCALE GENOMIC DNA]</scope>
    <source>
        <strain evidence="2 3">F126</strain>
    </source>
</reference>
<dbReference type="Proteomes" id="UP000269351">
    <property type="component" value="Chromosome"/>
</dbReference>
<reference evidence="1 4" key="1">
    <citation type="submission" date="2020-07" db="EMBL/GenBank/DDBJ databases">
        <title>A pangenomic view of the genus Pectobacterium provides insights into genome organization, phylogeny, and virulence.</title>
        <authorList>
            <person name="Jonkheer E."/>
            <person name="Brankovics B."/>
            <person name="Houwers I."/>
            <person name="Van Der Wolf J."/>
            <person name="Bonants P."/>
            <person name="Vreeburg R."/>
            <person name="Bollema R."/>
            <person name="De Haan J."/>
            <person name="Berke L."/>
            <person name="De Ridder D."/>
            <person name="Smit S."/>
            <person name="Van Der Lee T.A.J."/>
        </authorList>
    </citation>
    <scope>NUCLEOTIDE SEQUENCE [LARGE SCALE GENOMIC DNA]</scope>
    <source>
        <strain evidence="1 4">NAK:384</strain>
    </source>
</reference>
<evidence type="ECO:0000313" key="4">
    <source>
        <dbReference type="Proteomes" id="UP000762586"/>
    </source>
</evidence>